<feature type="compositionally biased region" description="Basic residues" evidence="6">
    <location>
        <begin position="23"/>
        <end position="38"/>
    </location>
</feature>
<evidence type="ECO:0000256" key="3">
    <source>
        <dbReference type="ARBA" id="ARBA00022517"/>
    </source>
</evidence>
<dbReference type="PANTHER" id="PTHR14211:SF7">
    <property type="entry name" value="RIBOSOME BIOGENESIS PROTEIN NOP53"/>
    <property type="match status" value="1"/>
</dbReference>
<keyword evidence="4 5" id="KW-0539">Nucleus</keyword>
<comment type="caution">
    <text evidence="7">The sequence shown here is derived from an EMBL/GenBank/DDBJ whole genome shotgun (WGS) entry which is preliminary data.</text>
</comment>
<evidence type="ECO:0000256" key="5">
    <source>
        <dbReference type="PIRNR" id="PIRNR017302"/>
    </source>
</evidence>
<dbReference type="Pfam" id="PF07767">
    <property type="entry name" value="Nop53"/>
    <property type="match status" value="1"/>
</dbReference>
<evidence type="ECO:0000256" key="2">
    <source>
        <dbReference type="ARBA" id="ARBA00018339"/>
    </source>
</evidence>
<evidence type="ECO:0000313" key="7">
    <source>
        <dbReference type="EMBL" id="GAB0201903.1"/>
    </source>
</evidence>
<feature type="compositionally biased region" description="Basic and acidic residues" evidence="6">
    <location>
        <begin position="306"/>
        <end position="329"/>
    </location>
</feature>
<comment type="similarity">
    <text evidence="1 5">Belongs to the NOP53 family.</text>
</comment>
<feature type="region of interest" description="Disordered" evidence="6">
    <location>
        <begin position="1"/>
        <end position="41"/>
    </location>
</feature>
<proteinExistence type="inferred from homology"/>
<feature type="compositionally biased region" description="Basic and acidic residues" evidence="6">
    <location>
        <begin position="165"/>
        <end position="176"/>
    </location>
</feature>
<organism evidence="7 8">
    <name type="scientific">Grus japonensis</name>
    <name type="common">Japanese crane</name>
    <name type="synonym">Red-crowned crane</name>
    <dbReference type="NCBI Taxonomy" id="30415"/>
    <lineage>
        <taxon>Eukaryota</taxon>
        <taxon>Metazoa</taxon>
        <taxon>Chordata</taxon>
        <taxon>Craniata</taxon>
        <taxon>Vertebrata</taxon>
        <taxon>Euteleostomi</taxon>
        <taxon>Archelosauria</taxon>
        <taxon>Archosauria</taxon>
        <taxon>Dinosauria</taxon>
        <taxon>Saurischia</taxon>
        <taxon>Theropoda</taxon>
        <taxon>Coelurosauria</taxon>
        <taxon>Aves</taxon>
        <taxon>Neognathae</taxon>
        <taxon>Neoaves</taxon>
        <taxon>Gruiformes</taxon>
        <taxon>Gruidae</taxon>
        <taxon>Grus</taxon>
    </lineage>
</organism>
<gene>
    <name evidence="7" type="ORF">GRJ2_002655900</name>
</gene>
<feature type="region of interest" description="Disordered" evidence="6">
    <location>
        <begin position="152"/>
        <end position="176"/>
    </location>
</feature>
<dbReference type="AlphaFoldDB" id="A0ABC9XVW9"/>
<sequence>MAAPAASPSFLGLGPASRDPAAVRRRSRGSRNRKKSWKRWAGPEAQLGREIGDFLEDVALQQRATGGLIAEQPDEGLFFVDTGNAEKDRRLNKGKEKPLHVDLVLQPDSKVPAPKNILAHQIPNGRKEKRRREFWRRQEEKGVLPRAERRLRARLQRGGVPPPEKAPEKGRSDPERGFYDIWAADNPLERALAGQDGWFLQQTKKQRVKRPARLRTKPSQVPAVEVIAAGGSYNPTFEDHQALLLRAHEVEVRKKRAEDKVERQLSIPAGTQLPTAATVFQEQCEGLLEESGDEEDGEPPPAQPEDAPKPAPRREKKTEQQRRREKEARALACRQRREKAARCRRQEIFRLRSLRRQVKRWEAELLRRRQARLAKRRAKDALPRRLGRLKYEDPSLEVQLSDELAESLRTLKPEGSVLRDRFKSLQKRNLIEPRERAKFKRRYRLKYVEKRAFREVT</sequence>
<dbReference type="GO" id="GO:0005654">
    <property type="term" value="C:nucleoplasm"/>
    <property type="evidence" value="ECO:0007669"/>
    <property type="project" value="UniProtKB-SubCell"/>
</dbReference>
<feature type="region of interest" description="Disordered" evidence="6">
    <location>
        <begin position="288"/>
        <end position="335"/>
    </location>
</feature>
<name>A0ABC9XVW9_GRUJA</name>
<dbReference type="EMBL" id="BAAFJT010000034">
    <property type="protein sequence ID" value="GAB0201903.1"/>
    <property type="molecule type" value="Genomic_DNA"/>
</dbReference>
<keyword evidence="8" id="KW-1185">Reference proteome</keyword>
<dbReference type="PIRSF" id="PIRSF017302">
    <property type="entry name" value="Gltscr2"/>
    <property type="match status" value="1"/>
</dbReference>
<reference evidence="7 8" key="1">
    <citation type="submission" date="2024-06" db="EMBL/GenBank/DDBJ databases">
        <title>The draft genome of Grus japonensis, version 3.</title>
        <authorList>
            <person name="Nabeshima K."/>
            <person name="Suzuki S."/>
            <person name="Onuma M."/>
        </authorList>
    </citation>
    <scope>NUCLEOTIDE SEQUENCE [LARGE SCALE GENOMIC DNA]</scope>
    <source>
        <strain evidence="7 8">451A</strain>
    </source>
</reference>
<evidence type="ECO:0000256" key="1">
    <source>
        <dbReference type="ARBA" id="ARBA00008838"/>
    </source>
</evidence>
<accession>A0ABC9XVW9</accession>
<dbReference type="Proteomes" id="UP001623348">
    <property type="component" value="Unassembled WGS sequence"/>
</dbReference>
<evidence type="ECO:0000313" key="8">
    <source>
        <dbReference type="Proteomes" id="UP001623348"/>
    </source>
</evidence>
<dbReference type="InterPro" id="IPR011687">
    <property type="entry name" value="Nop53/GLTSCR2"/>
</dbReference>
<evidence type="ECO:0000256" key="6">
    <source>
        <dbReference type="SAM" id="MobiDB-lite"/>
    </source>
</evidence>
<dbReference type="GO" id="GO:0000027">
    <property type="term" value="P:ribosomal large subunit assembly"/>
    <property type="evidence" value="ECO:0007669"/>
    <property type="project" value="UniProtKB-UniRule"/>
</dbReference>
<comment type="function">
    <text evidence="5">May play a role in ribosome biogenesis.</text>
</comment>
<evidence type="ECO:0000256" key="4">
    <source>
        <dbReference type="ARBA" id="ARBA00023242"/>
    </source>
</evidence>
<feature type="compositionally biased region" description="Acidic residues" evidence="6">
    <location>
        <begin position="288"/>
        <end position="298"/>
    </location>
</feature>
<protein>
    <recommendedName>
        <fullName evidence="2 5">Ribosome biogenesis protein NOP53</fullName>
    </recommendedName>
</protein>
<keyword evidence="3 5" id="KW-0690">Ribosome biogenesis</keyword>
<comment type="subcellular location">
    <subcellularLocation>
        <location evidence="5">Nucleus</location>
        <location evidence="5">Nucleolus</location>
    </subcellularLocation>
    <subcellularLocation>
        <location evidence="5">Nucleus</location>
        <location evidence="5">Nucleoplasm</location>
    </subcellularLocation>
</comment>
<dbReference type="PANTHER" id="PTHR14211">
    <property type="entry name" value="GLIOMA SUPPRESSOR CANDIDATE REGION GENE 2"/>
    <property type="match status" value="1"/>
</dbReference>
<dbReference type="GO" id="GO:0005730">
    <property type="term" value="C:nucleolus"/>
    <property type="evidence" value="ECO:0007669"/>
    <property type="project" value="UniProtKB-SubCell"/>
</dbReference>